<dbReference type="OrthoDB" id="9783700at2"/>
<comment type="caution">
    <text evidence="1">The sequence shown here is derived from an EMBL/GenBank/DDBJ whole genome shotgun (WGS) entry which is preliminary data.</text>
</comment>
<dbReference type="Proteomes" id="UP000322244">
    <property type="component" value="Unassembled WGS sequence"/>
</dbReference>
<dbReference type="Pfam" id="PF05096">
    <property type="entry name" value="Glu_cyclase_2"/>
    <property type="match status" value="1"/>
</dbReference>
<gene>
    <name evidence="1" type="ORF">FOY51_20160</name>
</gene>
<sequence length="259" mass="28135">MRVLRVLSTIVVVGASVAACDTDSAGPPHLRVEIVDTRPHDVTAFTEGFEVAGDRLLEGTGMSGASQLRASDLATGTELTRVDLPIPLFGEGITDTGSRIWQLTWRDGIAIERDTVTLVERRRVPYQGEGWGLCAQTDRLVMSNGTATLTFRDPTTFAKTGSIDVTGFPGAQLNELDCADDGTVYANAWPTDTILRIDPRSGRVTGQIDASGLLDRPDVSQTQRDRADVENGIAHLPGTDRFLITGKYWPLTFDVRFVE</sequence>
<proteinExistence type="predicted"/>
<accession>A0A5A7S4W7</accession>
<reference evidence="1 2" key="1">
    <citation type="submission" date="2019-07" db="EMBL/GenBank/DDBJ databases">
        <title>Rhodococcus cavernicolus sp. nov., isolated from a cave.</title>
        <authorList>
            <person name="Lee S.D."/>
        </authorList>
    </citation>
    <scope>NUCLEOTIDE SEQUENCE [LARGE SCALE GENOMIC DNA]</scope>
    <source>
        <strain evidence="1 2">C1-24</strain>
    </source>
</reference>
<keyword evidence="2" id="KW-1185">Reference proteome</keyword>
<dbReference type="PANTHER" id="PTHR31270:SF1">
    <property type="entry name" value="GLUTAMINYL-PEPTIDE CYCLOTRANSFERASE"/>
    <property type="match status" value="1"/>
</dbReference>
<keyword evidence="1" id="KW-0808">Transferase</keyword>
<organism evidence="1 2">
    <name type="scientific">Antrihabitans cavernicola</name>
    <dbReference type="NCBI Taxonomy" id="2495913"/>
    <lineage>
        <taxon>Bacteria</taxon>
        <taxon>Bacillati</taxon>
        <taxon>Actinomycetota</taxon>
        <taxon>Actinomycetes</taxon>
        <taxon>Mycobacteriales</taxon>
        <taxon>Nocardiaceae</taxon>
        <taxon>Antrihabitans</taxon>
    </lineage>
</organism>
<dbReference type="SUPFAM" id="SSF50969">
    <property type="entry name" value="YVTN repeat-like/Quinoprotein amine dehydrogenase"/>
    <property type="match status" value="1"/>
</dbReference>
<dbReference type="RefSeq" id="WP_149432053.1">
    <property type="nucleotide sequence ID" value="NZ_VLNY01000011.1"/>
</dbReference>
<dbReference type="InterPro" id="IPR011044">
    <property type="entry name" value="Quino_amine_DH_bsu"/>
</dbReference>
<evidence type="ECO:0000313" key="1">
    <source>
        <dbReference type="EMBL" id="KAA0021220.1"/>
    </source>
</evidence>
<dbReference type="GO" id="GO:0016603">
    <property type="term" value="F:glutaminyl-peptide cyclotransferase activity"/>
    <property type="evidence" value="ECO:0007669"/>
    <property type="project" value="InterPro"/>
</dbReference>
<dbReference type="AlphaFoldDB" id="A0A5A7S4W7"/>
<dbReference type="EMBL" id="VLNY01000011">
    <property type="protein sequence ID" value="KAA0021220.1"/>
    <property type="molecule type" value="Genomic_DNA"/>
</dbReference>
<dbReference type="PANTHER" id="PTHR31270">
    <property type="entry name" value="GLUTAMINYL-PEPTIDE CYCLOTRANSFERASE"/>
    <property type="match status" value="1"/>
</dbReference>
<name>A0A5A7S4W7_9NOCA</name>
<dbReference type="PROSITE" id="PS51257">
    <property type="entry name" value="PROKAR_LIPOPROTEIN"/>
    <property type="match status" value="1"/>
</dbReference>
<dbReference type="InterPro" id="IPR007788">
    <property type="entry name" value="QCT"/>
</dbReference>
<evidence type="ECO:0000313" key="2">
    <source>
        <dbReference type="Proteomes" id="UP000322244"/>
    </source>
</evidence>
<protein>
    <submittedName>
        <fullName evidence="1">Glutaminyl-peptide cyclotransferase</fullName>
    </submittedName>
</protein>